<dbReference type="PANTHER" id="PTHR46499">
    <property type="entry name" value="QUEUINE TRNA-RIBOSYLTRANSFERASE"/>
    <property type="match status" value="1"/>
</dbReference>
<organism evidence="6 7">
    <name type="scientific">Candidatus Sungiibacteriota bacterium</name>
    <dbReference type="NCBI Taxonomy" id="2750080"/>
    <lineage>
        <taxon>Bacteria</taxon>
        <taxon>Candidatus Sungiibacteriota</taxon>
    </lineage>
</organism>
<feature type="domain" description="tRNA-guanine(15) transglycosylase-like" evidence="5">
    <location>
        <begin position="150"/>
        <end position="410"/>
    </location>
</feature>
<feature type="active site" description="Nucleophile" evidence="4">
    <location>
        <position position="310"/>
    </location>
</feature>
<dbReference type="GO" id="GO:0005737">
    <property type="term" value="C:cytoplasm"/>
    <property type="evidence" value="ECO:0007669"/>
    <property type="project" value="TreeGrafter"/>
</dbReference>
<comment type="cofactor">
    <cofactor evidence="4">
        <name>Zn(2+)</name>
        <dbReference type="ChEBI" id="CHEBI:29105"/>
    </cofactor>
    <text evidence="4">Binds 1 zinc ion per subunit.</text>
</comment>
<dbReference type="InterPro" id="IPR050076">
    <property type="entry name" value="ArchSynthase1/Queuine_TRR"/>
</dbReference>
<comment type="similarity">
    <text evidence="4">Belongs to the queuine tRNA-ribosyltransferase family.</text>
</comment>
<feature type="binding site" evidence="4">
    <location>
        <position position="379"/>
    </location>
    <ligand>
        <name>Zn(2+)</name>
        <dbReference type="ChEBI" id="CHEBI:29105"/>
    </ligand>
</feature>
<keyword evidence="4" id="KW-0862">Zinc</keyword>
<evidence type="ECO:0000313" key="6">
    <source>
        <dbReference type="EMBL" id="MBI2097234.1"/>
    </source>
</evidence>
<evidence type="ECO:0000256" key="1">
    <source>
        <dbReference type="ARBA" id="ARBA00022676"/>
    </source>
</evidence>
<evidence type="ECO:0000256" key="4">
    <source>
        <dbReference type="HAMAP-Rule" id="MF_00168"/>
    </source>
</evidence>
<comment type="subunit">
    <text evidence="4">Homodimer. Within each dimer, one monomer is responsible for RNA recognition and catalysis, while the other monomer binds to the replacement base PreQ1.</text>
</comment>
<comment type="function">
    <text evidence="4">Catalyzes the base-exchange of a guanine (G) residue with the queuine precursor 7-aminomethyl-7-deazaguanine (PreQ1) at position 34 (anticodon wobble position) in tRNAs with GU(N) anticodons (tRNA-Asp, -Asn, -His and -Tyr). Catalysis occurs through a double-displacement mechanism. The nucleophile active site attacks the C1' of nucleotide 34 to detach the guanine base from the RNA, forming a covalent enzyme-RNA intermediate. The proton acceptor active site deprotonates the incoming PreQ1, allowing a nucleophilic attack on the C1' of the ribose to form the product. After dissociation, two additional enzymatic reactions on the tRNA convert PreQ1 to queuine (Q), resulting in the hypermodified nucleoside queuosine (7-(((4,5-cis-dihydroxy-2-cyclopenten-1-yl)amino)methyl)-7-deazaguanosine).</text>
</comment>
<dbReference type="NCBIfam" id="TIGR00449">
    <property type="entry name" value="tgt_general"/>
    <property type="match status" value="1"/>
</dbReference>
<feature type="binding site" evidence="4">
    <location>
        <position position="353"/>
    </location>
    <ligand>
        <name>Zn(2+)</name>
        <dbReference type="ChEBI" id="CHEBI:29105"/>
    </ligand>
</feature>
<reference evidence="6" key="1">
    <citation type="submission" date="2020-07" db="EMBL/GenBank/DDBJ databases">
        <title>Huge and variable diversity of episymbiotic CPR bacteria and DPANN archaea in groundwater ecosystems.</title>
        <authorList>
            <person name="He C.Y."/>
            <person name="Keren R."/>
            <person name="Whittaker M."/>
            <person name="Farag I.F."/>
            <person name="Doudna J."/>
            <person name="Cate J.H.D."/>
            <person name="Banfield J.F."/>
        </authorList>
    </citation>
    <scope>NUCLEOTIDE SEQUENCE</scope>
    <source>
        <strain evidence="6">NC_groundwater_193_Ag_S-0.1um_51_7</strain>
    </source>
</reference>
<keyword evidence="4" id="KW-0479">Metal-binding</keyword>
<dbReference type="GO" id="GO:0046872">
    <property type="term" value="F:metal ion binding"/>
    <property type="evidence" value="ECO:0007669"/>
    <property type="project" value="UniProtKB-KW"/>
</dbReference>
<dbReference type="AlphaFoldDB" id="A0A931SDS7"/>
<dbReference type="Pfam" id="PF01702">
    <property type="entry name" value="TGT"/>
    <property type="match status" value="2"/>
</dbReference>
<dbReference type="Gene3D" id="3.20.20.105">
    <property type="entry name" value="Queuine tRNA-ribosyltransferase-like"/>
    <property type="match status" value="1"/>
</dbReference>
<sequence length="413" mass="45143">MAAIKFSTQAKDTKTHARMATLKTPHGAIETPAFVAVGTLASVRTLAPDEIRQAGSQVVLANTYHLYLEGRHEVIQKAGGLAKFMNWDGPTMTDSGGFQVFSMGFGADHGIGKNVPFFPGGDLPAGSLPTAGGAESPADLTRSELEAPRKIKITEDGVEFQSPREGNILELSPEISVKIQQRLGADIFFAFDECTSPLSSYEYTKQAVGRTTRWAKRCIEAKTRSDQAIFGVIQGGVWQDLRNQSTKDIASLPFDGYGLGGPVGISRDDIKKVIGWMTSGLPEEKPRHLLGMGSPKELVDVIAEGVDLFDCVVPTREARNGTLYTKAGKVHIKNACHREDFSPLEGGCRCHLCTNFTRSYLHHLFRTGELLGKRLATIHNLFFINELVRQCRDAVAAGAFEDFRQEFYANGAY</sequence>
<dbReference type="InterPro" id="IPR036511">
    <property type="entry name" value="TGT-like_sf"/>
</dbReference>
<dbReference type="InterPro" id="IPR002616">
    <property type="entry name" value="tRNA_ribo_trans-like"/>
</dbReference>
<proteinExistence type="inferred from homology"/>
<feature type="binding site" evidence="4">
    <location>
        <position position="192"/>
    </location>
    <ligand>
        <name>substrate</name>
    </ligand>
</feature>
<dbReference type="EC" id="2.4.2.29" evidence="4"/>
<feature type="binding site" evidence="4">
    <location>
        <position position="234"/>
    </location>
    <ligand>
        <name>substrate</name>
    </ligand>
</feature>
<feature type="binding site" evidence="4">
    <location>
        <begin position="94"/>
        <end position="98"/>
    </location>
    <ligand>
        <name>substrate</name>
    </ligand>
</feature>
<feature type="region of interest" description="RNA binding; important for wobble base 34 recognition" evidence="4">
    <location>
        <begin position="315"/>
        <end position="319"/>
    </location>
</feature>
<dbReference type="InterPro" id="IPR004803">
    <property type="entry name" value="TGT"/>
</dbReference>
<evidence type="ECO:0000256" key="3">
    <source>
        <dbReference type="ARBA" id="ARBA00022694"/>
    </source>
</evidence>
<dbReference type="Proteomes" id="UP000724148">
    <property type="component" value="Unassembled WGS sequence"/>
</dbReference>
<name>A0A931SDS7_9BACT</name>
<evidence type="ECO:0000313" key="7">
    <source>
        <dbReference type="Proteomes" id="UP000724148"/>
    </source>
</evidence>
<dbReference type="NCBIfam" id="TIGR00430">
    <property type="entry name" value="Q_tRNA_tgt"/>
    <property type="match status" value="1"/>
</dbReference>
<keyword evidence="1 4" id="KW-0328">Glycosyltransferase</keyword>
<evidence type="ECO:0000256" key="2">
    <source>
        <dbReference type="ARBA" id="ARBA00022679"/>
    </source>
</evidence>
<accession>A0A931SDS7</accession>
<feature type="binding site" evidence="4">
    <location>
        <position position="348"/>
    </location>
    <ligand>
        <name>Zn(2+)</name>
        <dbReference type="ChEBI" id="CHEBI:29105"/>
    </ligand>
</feature>
<comment type="caution">
    <text evidence="6">The sequence shown here is derived from an EMBL/GenBank/DDBJ whole genome shotgun (WGS) entry which is preliminary data.</text>
</comment>
<keyword evidence="4" id="KW-0671">Queuosine biosynthesis</keyword>
<comment type="caution">
    <text evidence="4">Lacks conserved residue(s) required for the propagation of feature annotation.</text>
</comment>
<feature type="domain" description="tRNA-guanine(15) transglycosylase-like" evidence="5">
    <location>
        <begin position="16"/>
        <end position="104"/>
    </location>
</feature>
<dbReference type="SUPFAM" id="SSF51713">
    <property type="entry name" value="tRNA-guanine transglycosylase"/>
    <property type="match status" value="1"/>
</dbReference>
<gene>
    <name evidence="4 6" type="primary">tgt</name>
    <name evidence="6" type="ORF">HYT40_03775</name>
</gene>
<feature type="active site" description="Proton acceptor" evidence="4">
    <location>
        <position position="94"/>
    </location>
</feature>
<feature type="binding site" evidence="4">
    <location>
        <position position="350"/>
    </location>
    <ligand>
        <name>Zn(2+)</name>
        <dbReference type="ChEBI" id="CHEBI:29105"/>
    </ligand>
</feature>
<evidence type="ECO:0000259" key="5">
    <source>
        <dbReference type="Pfam" id="PF01702"/>
    </source>
</evidence>
<protein>
    <recommendedName>
        <fullName evidence="4">Queuine tRNA-ribosyltransferase</fullName>
        <ecNumber evidence="4">2.4.2.29</ecNumber>
    </recommendedName>
    <alternativeName>
        <fullName evidence="4">Guanine insertion enzyme</fullName>
    </alternativeName>
    <alternativeName>
        <fullName evidence="4">tRNA-guanine transglycosylase</fullName>
    </alternativeName>
</protein>
<dbReference type="HAMAP" id="MF_00168">
    <property type="entry name" value="Q_tRNA_Tgt"/>
    <property type="match status" value="1"/>
</dbReference>
<dbReference type="GO" id="GO:0008479">
    <property type="term" value="F:tRNA-guanosine(34) queuine transglycosylase activity"/>
    <property type="evidence" value="ECO:0007669"/>
    <property type="project" value="UniProtKB-UniRule"/>
</dbReference>
<dbReference type="EMBL" id="JACOZA010000093">
    <property type="protein sequence ID" value="MBI2097234.1"/>
    <property type="molecule type" value="Genomic_DNA"/>
</dbReference>
<comment type="pathway">
    <text evidence="4">tRNA modification; tRNA-queuosine biosynthesis.</text>
</comment>
<dbReference type="GO" id="GO:0008616">
    <property type="term" value="P:tRNA queuosine(34) biosynthetic process"/>
    <property type="evidence" value="ECO:0007669"/>
    <property type="project" value="UniProtKB-UniRule"/>
</dbReference>
<comment type="catalytic activity">
    <reaction evidence="4">
        <text>7-aminomethyl-7-carbaguanine + guanosine(34) in tRNA = 7-aminomethyl-7-carbaguanosine(34) in tRNA + guanine</text>
        <dbReference type="Rhea" id="RHEA:24104"/>
        <dbReference type="Rhea" id="RHEA-COMP:10341"/>
        <dbReference type="Rhea" id="RHEA-COMP:10342"/>
        <dbReference type="ChEBI" id="CHEBI:16235"/>
        <dbReference type="ChEBI" id="CHEBI:58703"/>
        <dbReference type="ChEBI" id="CHEBI:74269"/>
        <dbReference type="ChEBI" id="CHEBI:82833"/>
        <dbReference type="EC" id="2.4.2.29"/>
    </reaction>
</comment>
<keyword evidence="2 4" id="KW-0808">Transferase</keyword>
<keyword evidence="3 4" id="KW-0819">tRNA processing</keyword>
<feature type="binding site" evidence="4">
    <location>
        <position position="261"/>
    </location>
    <ligand>
        <name>substrate</name>
    </ligand>
</feature>
<dbReference type="PANTHER" id="PTHR46499:SF1">
    <property type="entry name" value="QUEUINE TRNA-RIBOSYLTRANSFERASE"/>
    <property type="match status" value="1"/>
</dbReference>